<evidence type="ECO:0000313" key="1">
    <source>
        <dbReference type="EMBL" id="KAF2998625.1"/>
    </source>
</evidence>
<keyword evidence="2" id="KW-1185">Reference proteome</keyword>
<name>A0A9P4W9V1_CURKU</name>
<evidence type="ECO:0000313" key="2">
    <source>
        <dbReference type="Proteomes" id="UP000801428"/>
    </source>
</evidence>
<dbReference type="EMBL" id="SWKU01000019">
    <property type="protein sequence ID" value="KAF2998625.1"/>
    <property type="molecule type" value="Genomic_DNA"/>
</dbReference>
<dbReference type="Proteomes" id="UP000801428">
    <property type="component" value="Unassembled WGS sequence"/>
</dbReference>
<organism evidence="1 2">
    <name type="scientific">Curvularia kusanoi</name>
    <name type="common">Cochliobolus kusanoi</name>
    <dbReference type="NCBI Taxonomy" id="90978"/>
    <lineage>
        <taxon>Eukaryota</taxon>
        <taxon>Fungi</taxon>
        <taxon>Dikarya</taxon>
        <taxon>Ascomycota</taxon>
        <taxon>Pezizomycotina</taxon>
        <taxon>Dothideomycetes</taxon>
        <taxon>Pleosporomycetidae</taxon>
        <taxon>Pleosporales</taxon>
        <taxon>Pleosporineae</taxon>
        <taxon>Pleosporaceae</taxon>
        <taxon>Curvularia</taxon>
    </lineage>
</organism>
<dbReference type="AlphaFoldDB" id="A0A9P4W9V1"/>
<dbReference type="OrthoDB" id="3140657at2759"/>
<protein>
    <submittedName>
        <fullName evidence="1">Uncharacterized protein</fullName>
    </submittedName>
</protein>
<gene>
    <name evidence="1" type="ORF">E8E13_007240</name>
</gene>
<dbReference type="PANTHER" id="PTHR42057:SF2">
    <property type="entry name" value="F-BOX DOMAIN PROTEIN (AFU_ORTHOLOGUE AFUA_4G00200)-RELATED"/>
    <property type="match status" value="1"/>
</dbReference>
<sequence>MTNFEVEVRELSFENRRVQNLNAFQVQETDKNINVQSVVSLQHCTVPNLTASDVFRDVMFQLDELHISIKRGILGYDSDDLYSMAAMRTFPAHLVSDWLAPASEKLKALSIYDEENWGPLPGYFDASSLSFPNLRSLALGFYTLAYDGDINWILRMRSLCRLILHNCMIASWIAIAEDDKSLWDPPMDGWTHITDYQENGLVELYSYNGTWAQAFDRIAASLPNLIDFRFDMGVTWWFAIQCMPAGRHRYGFAHRDSTGTIIHPLRYTYIDRSPFPWNNERDDGDLEAWLISHAAVSENKDVTQMKGDQTSLDILMEVLRARK</sequence>
<proteinExistence type="predicted"/>
<reference evidence="1" key="1">
    <citation type="submission" date="2019-04" db="EMBL/GenBank/DDBJ databases">
        <title>Sequencing of skin fungus with MAO and IRED activity.</title>
        <authorList>
            <person name="Marsaioli A.J."/>
            <person name="Bonatto J.M.C."/>
            <person name="Reis Junior O."/>
        </authorList>
    </citation>
    <scope>NUCLEOTIDE SEQUENCE</scope>
    <source>
        <strain evidence="1">30M1</strain>
    </source>
</reference>
<accession>A0A9P4W9V1</accession>
<dbReference type="PANTHER" id="PTHR42057">
    <property type="entry name" value="F-BOX DOMAIN PROTEIN (AFU_ORTHOLOGUE AFUA_4G00200)"/>
    <property type="match status" value="1"/>
</dbReference>
<comment type="caution">
    <text evidence="1">The sequence shown here is derived from an EMBL/GenBank/DDBJ whole genome shotgun (WGS) entry which is preliminary data.</text>
</comment>